<organism evidence="4">
    <name type="scientific">Chaetoceros debilis</name>
    <dbReference type="NCBI Taxonomy" id="122233"/>
    <lineage>
        <taxon>Eukaryota</taxon>
        <taxon>Sar</taxon>
        <taxon>Stramenopiles</taxon>
        <taxon>Ochrophyta</taxon>
        <taxon>Bacillariophyta</taxon>
        <taxon>Coscinodiscophyceae</taxon>
        <taxon>Chaetocerotophycidae</taxon>
        <taxon>Chaetocerotales</taxon>
        <taxon>Chaetocerotaceae</taxon>
        <taxon>Chaetoceros</taxon>
    </lineage>
</organism>
<feature type="signal peptide" evidence="3">
    <location>
        <begin position="1"/>
        <end position="18"/>
    </location>
</feature>
<dbReference type="AlphaFoldDB" id="A0A7S3Q4T8"/>
<feature type="coiled-coil region" evidence="1">
    <location>
        <begin position="439"/>
        <end position="477"/>
    </location>
</feature>
<feature type="compositionally biased region" description="Low complexity" evidence="2">
    <location>
        <begin position="33"/>
        <end position="58"/>
    </location>
</feature>
<keyword evidence="1" id="KW-0175">Coiled coil</keyword>
<feature type="chain" id="PRO_5030566604" evidence="3">
    <location>
        <begin position="19"/>
        <end position="496"/>
    </location>
</feature>
<evidence type="ECO:0000256" key="3">
    <source>
        <dbReference type="SAM" id="SignalP"/>
    </source>
</evidence>
<evidence type="ECO:0000256" key="1">
    <source>
        <dbReference type="SAM" id="Coils"/>
    </source>
</evidence>
<proteinExistence type="predicted"/>
<gene>
    <name evidence="4" type="ORF">CDEB00056_LOCUS10814</name>
</gene>
<feature type="compositionally biased region" description="Basic and acidic residues" evidence="2">
    <location>
        <begin position="306"/>
        <end position="332"/>
    </location>
</feature>
<evidence type="ECO:0000313" key="4">
    <source>
        <dbReference type="EMBL" id="CAE0465962.1"/>
    </source>
</evidence>
<name>A0A7S3Q4T8_9STRA</name>
<evidence type="ECO:0000256" key="2">
    <source>
        <dbReference type="SAM" id="MobiDB-lite"/>
    </source>
</evidence>
<reference evidence="4" key="1">
    <citation type="submission" date="2021-01" db="EMBL/GenBank/DDBJ databases">
        <authorList>
            <person name="Corre E."/>
            <person name="Pelletier E."/>
            <person name="Niang G."/>
            <person name="Scheremetjew M."/>
            <person name="Finn R."/>
            <person name="Kale V."/>
            <person name="Holt S."/>
            <person name="Cochrane G."/>
            <person name="Meng A."/>
            <person name="Brown T."/>
            <person name="Cohen L."/>
        </authorList>
    </citation>
    <scope>NUCLEOTIDE SEQUENCE</scope>
    <source>
        <strain evidence="4">MM31A-1</strain>
    </source>
</reference>
<feature type="region of interest" description="Disordered" evidence="2">
    <location>
        <begin position="33"/>
        <end position="98"/>
    </location>
</feature>
<sequence length="496" mass="53015">MKFYLAAAFLFPLHEAFAFHTAGAGRGLFSISSPKSEKSTSTLFASSSSKKSTNTDPSPFEKEFADFPSYEKQQATAGKVTLPKPSTFKPNPNANRALKPGQEAEVYDIPKPKPKVSSLNVPVDTASISKNLEELKGKVKGKVKVNFNLNAVPVPPPSLSLPAVSLSTDVLTQGGAVIGLAATALITVRTTKAQREKAEAKKKSDAEAKAKAEKLTNRIGTKVIAASKNVIGSIGSTSDVVKTNIAPVVEKTSKGAAEKLGKALNTDVDPDALAKATGALGGSVAAIGLIVNVNSSNSGNTNTTPKVERKEQVKSKPMEKKPVVKAVKAPDKERAQKVIRSSKVVEPKDDIIKPKEVVRVVEKKEEPAPMGNPKTVVRVEEKQIVRDIVSSSNSSKDAKTLGLPTQTDDINNVDFDAIAKNPLVIVPFAALSIRAALVNSKAKRELQQMEVEKQEFYDALEEKVEKAKRAAAEIERFNVITKSTNENGQAGRETDD</sequence>
<protein>
    <submittedName>
        <fullName evidence="4">Uncharacterized protein</fullName>
    </submittedName>
</protein>
<dbReference type="EMBL" id="HBIO01013966">
    <property type="protein sequence ID" value="CAE0465962.1"/>
    <property type="molecule type" value="Transcribed_RNA"/>
</dbReference>
<accession>A0A7S3Q4T8</accession>
<feature type="region of interest" description="Disordered" evidence="2">
    <location>
        <begin position="298"/>
        <end position="332"/>
    </location>
</feature>
<keyword evidence="3" id="KW-0732">Signal</keyword>